<dbReference type="EC" id="2.7.1.158" evidence="1 6"/>
<dbReference type="GO" id="GO:0032958">
    <property type="term" value="P:inositol phosphate biosynthetic process"/>
    <property type="evidence" value="ECO:0007669"/>
    <property type="project" value="TreeGrafter"/>
</dbReference>
<evidence type="ECO:0000256" key="1">
    <source>
        <dbReference type="ARBA" id="ARBA00012023"/>
    </source>
</evidence>
<name>A0A6G3MFB3_HENSL</name>
<dbReference type="GO" id="GO:0005634">
    <property type="term" value="C:nucleus"/>
    <property type="evidence" value="ECO:0007669"/>
    <property type="project" value="TreeGrafter"/>
</dbReference>
<dbReference type="EMBL" id="GHBP01001262">
    <property type="protein sequence ID" value="NDJ92674.1"/>
    <property type="molecule type" value="Transcribed_RNA"/>
</dbReference>
<dbReference type="Pfam" id="PF06090">
    <property type="entry name" value="Ins_P5_2-kin"/>
    <property type="match status" value="1"/>
</dbReference>
<evidence type="ECO:0000313" key="7">
    <source>
        <dbReference type="EMBL" id="NDJ92674.1"/>
    </source>
</evidence>
<dbReference type="PANTHER" id="PTHR14456:SF2">
    <property type="entry name" value="INOSITOL-PENTAKISPHOSPHATE 2-KINASE"/>
    <property type="match status" value="1"/>
</dbReference>
<keyword evidence="3 6" id="KW-0547">Nucleotide-binding</keyword>
<proteinExistence type="predicted"/>
<accession>A0A6G3MFB3</accession>
<evidence type="ECO:0000256" key="2">
    <source>
        <dbReference type="ARBA" id="ARBA00022679"/>
    </source>
</evidence>
<evidence type="ECO:0000256" key="5">
    <source>
        <dbReference type="ARBA" id="ARBA00022840"/>
    </source>
</evidence>
<evidence type="ECO:0000256" key="4">
    <source>
        <dbReference type="ARBA" id="ARBA00022777"/>
    </source>
</evidence>
<comment type="catalytic activity">
    <reaction evidence="6">
        <text>1D-myo-inositol 1,3,4,5,6-pentakisphosphate + ATP = 1D-myo-inositol hexakisphosphate + ADP + H(+)</text>
        <dbReference type="Rhea" id="RHEA:20313"/>
        <dbReference type="ChEBI" id="CHEBI:15378"/>
        <dbReference type="ChEBI" id="CHEBI:30616"/>
        <dbReference type="ChEBI" id="CHEBI:57733"/>
        <dbReference type="ChEBI" id="CHEBI:58130"/>
        <dbReference type="ChEBI" id="CHEBI:456216"/>
        <dbReference type="EC" id="2.7.1.158"/>
    </reaction>
</comment>
<comment type="domain">
    <text evidence="6">The EXKPK motif is conserved in inositol-pentakisphosphate 2-kinases of both family 1 and 2.</text>
</comment>
<organism evidence="7">
    <name type="scientific">Henneguya salminicola</name>
    <name type="common">Myxosporean</name>
    <dbReference type="NCBI Taxonomy" id="69463"/>
    <lineage>
        <taxon>Eukaryota</taxon>
        <taxon>Metazoa</taxon>
        <taxon>Cnidaria</taxon>
        <taxon>Myxozoa</taxon>
        <taxon>Myxosporea</taxon>
        <taxon>Bivalvulida</taxon>
        <taxon>Platysporina</taxon>
        <taxon>Myxobolidae</taxon>
        <taxon>Henneguya</taxon>
    </lineage>
</organism>
<dbReference type="AlphaFoldDB" id="A0A6G3MFB3"/>
<evidence type="ECO:0000256" key="3">
    <source>
        <dbReference type="ARBA" id="ARBA00022741"/>
    </source>
</evidence>
<keyword evidence="2 6" id="KW-0808">Transferase</keyword>
<sequence>MSEGASSVVYRFNYQPTLMRFKKYDSCIRECIDDYKGLKCANWFNCQDSHEYYTKIMKKIVPERYMLSQFDLFSENHVDFQNICRAIPDNFNGGVNSYSILKDKFILMTDATRILGMDDVWAFEIKPKWGFMNYWPVPPPHHYQNYYCRFCILKMTGLKNPLNQVHEENKYCPVDFFSRCPSRIEHAILNLFSHPQNNLKIFKNGVRQTVESLTQQQIQDFVLLITDAIIDDARINPIENGGGFHYSFCQASENSECCIRQDCHVRAYGGILDFLNQCQRIDRIGIEAISRIWAKMNTKERNEAIQLLSDFSSIIWKDPYFSNISDLFDERESIYLLRDFLLSMTFRDASIIFNFRQIEDTSESENPPPNTVFSDGNLFRYEIRLIDLDPRTPQNIPFYFFTNNHILHTFLKLKRLPSCDNSCNNLDFINVD</sequence>
<dbReference type="GO" id="GO:0005524">
    <property type="term" value="F:ATP binding"/>
    <property type="evidence" value="ECO:0007669"/>
    <property type="project" value="UniProtKB-KW"/>
</dbReference>
<dbReference type="InterPro" id="IPR009286">
    <property type="entry name" value="Ins_P5_2-kin"/>
</dbReference>
<keyword evidence="4 6" id="KW-0418">Kinase</keyword>
<dbReference type="PANTHER" id="PTHR14456">
    <property type="entry name" value="INOSITOL POLYPHOSPHATE KINASE 1"/>
    <property type="match status" value="1"/>
</dbReference>
<dbReference type="GO" id="GO:0035299">
    <property type="term" value="F:inositol-1,3,4,5,6-pentakisphosphate 2-kinase activity"/>
    <property type="evidence" value="ECO:0007669"/>
    <property type="project" value="UniProtKB-EC"/>
</dbReference>
<evidence type="ECO:0000256" key="6">
    <source>
        <dbReference type="RuleBase" id="RU364126"/>
    </source>
</evidence>
<reference evidence="7" key="1">
    <citation type="submission" date="2018-11" db="EMBL/GenBank/DDBJ databases">
        <title>Henneguya salminicola genome and transcriptome.</title>
        <authorList>
            <person name="Yahalomi D."/>
            <person name="Atkinson S.D."/>
            <person name="Neuhof M."/>
            <person name="Chang E.S."/>
            <person name="Philippe H."/>
            <person name="Cartwright P."/>
            <person name="Bartholomew J.L."/>
            <person name="Huchon D."/>
        </authorList>
    </citation>
    <scope>NUCLEOTIDE SEQUENCE</scope>
    <source>
        <strain evidence="7">Hz1</strain>
        <tissue evidence="7">Whole</tissue>
    </source>
</reference>
<comment type="function">
    <text evidence="6">Phosphorylates Ins(1,3,4,5,6)P5 at position 2 to form Ins(1,2,3,4,5,6)P6 (InsP6 or phytate).</text>
</comment>
<protein>
    <recommendedName>
        <fullName evidence="1 6">Inositol-pentakisphosphate 2-kinase</fullName>
        <ecNumber evidence="1 6">2.7.1.158</ecNumber>
    </recommendedName>
</protein>
<keyword evidence="5 6" id="KW-0067">ATP-binding</keyword>